<proteinExistence type="predicted"/>
<dbReference type="Pfam" id="PF24864">
    <property type="entry name" value="DUF7730"/>
    <property type="match status" value="1"/>
</dbReference>
<feature type="domain" description="DUF7730" evidence="2">
    <location>
        <begin position="56"/>
        <end position="174"/>
    </location>
</feature>
<dbReference type="PANTHER" id="PTHR38790:SF4">
    <property type="entry name" value="2EXR DOMAIN-CONTAINING PROTEIN"/>
    <property type="match status" value="1"/>
</dbReference>
<feature type="compositionally biased region" description="Pro residues" evidence="1">
    <location>
        <begin position="18"/>
        <end position="32"/>
    </location>
</feature>
<accession>A0AAN6RXP0</accession>
<comment type="caution">
    <text evidence="3">The sequence shown here is derived from an EMBL/GenBank/DDBJ whole genome shotgun (WGS) entry which is preliminary data.</text>
</comment>
<dbReference type="AlphaFoldDB" id="A0AAN6RXP0"/>
<evidence type="ECO:0000256" key="1">
    <source>
        <dbReference type="SAM" id="MobiDB-lite"/>
    </source>
</evidence>
<dbReference type="InterPro" id="IPR056632">
    <property type="entry name" value="DUF7730"/>
</dbReference>
<keyword evidence="4" id="KW-1185">Reference proteome</keyword>
<evidence type="ECO:0000259" key="2">
    <source>
        <dbReference type="Pfam" id="PF24864"/>
    </source>
</evidence>
<gene>
    <name evidence="3" type="ORF">C8A05DRAFT_30213</name>
</gene>
<reference evidence="3" key="1">
    <citation type="journal article" date="2023" name="Mol. Phylogenet. Evol.">
        <title>Genome-scale phylogeny and comparative genomics of the fungal order Sordariales.</title>
        <authorList>
            <person name="Hensen N."/>
            <person name="Bonometti L."/>
            <person name="Westerberg I."/>
            <person name="Brannstrom I.O."/>
            <person name="Guillou S."/>
            <person name="Cros-Aarteil S."/>
            <person name="Calhoun S."/>
            <person name="Haridas S."/>
            <person name="Kuo A."/>
            <person name="Mondo S."/>
            <person name="Pangilinan J."/>
            <person name="Riley R."/>
            <person name="LaButti K."/>
            <person name="Andreopoulos B."/>
            <person name="Lipzen A."/>
            <person name="Chen C."/>
            <person name="Yan M."/>
            <person name="Daum C."/>
            <person name="Ng V."/>
            <person name="Clum A."/>
            <person name="Steindorff A."/>
            <person name="Ohm R.A."/>
            <person name="Martin F."/>
            <person name="Silar P."/>
            <person name="Natvig D.O."/>
            <person name="Lalanne C."/>
            <person name="Gautier V."/>
            <person name="Ament-Velasquez S.L."/>
            <person name="Kruys A."/>
            <person name="Hutchinson M.I."/>
            <person name="Powell A.J."/>
            <person name="Barry K."/>
            <person name="Miller A.N."/>
            <person name="Grigoriev I.V."/>
            <person name="Debuchy R."/>
            <person name="Gladieux P."/>
            <person name="Hiltunen Thoren M."/>
            <person name="Johannesson H."/>
        </authorList>
    </citation>
    <scope>NUCLEOTIDE SEQUENCE</scope>
    <source>
        <strain evidence="3">CBS 103.79</strain>
    </source>
</reference>
<dbReference type="PANTHER" id="PTHR38790">
    <property type="entry name" value="2EXR DOMAIN-CONTAINING PROTEIN-RELATED"/>
    <property type="match status" value="1"/>
</dbReference>
<evidence type="ECO:0000313" key="3">
    <source>
        <dbReference type="EMBL" id="KAK3905976.1"/>
    </source>
</evidence>
<protein>
    <recommendedName>
        <fullName evidence="2">DUF7730 domain-containing protein</fullName>
    </recommendedName>
</protein>
<sequence length="334" mass="36905">MDFIRDALRGKFSTHRQPVPPSPEPPEQPPHPLDTLPRLPSPRRPITPLPALPQHPHSPFFALPPELRNQIYLLLLSAHTFHLDLRYTTTSTGTTPHSLRGATLACPPAWRWRSSTCHRRPTSHALAHRALALLRCCRLADREVHPVLYGANTLHVETGAVVLHTAALLPAAGLVTEESMWECAGHVGMESGPGAFWVLVGRLPEAFPGLVALEVLVGGLFRAHQGGLNEQPLRSRRWVLDAMDGVVRGFGGRLGEEGVVAMAGPVFDKLIGRDLERARRVEAREGMWVQFWRPVSVAVGEETVETGYWVRRVAEETAQAEWMDSQLEALASSI</sequence>
<organism evidence="3 4">
    <name type="scientific">Staphylotrichum tortipilum</name>
    <dbReference type="NCBI Taxonomy" id="2831512"/>
    <lineage>
        <taxon>Eukaryota</taxon>
        <taxon>Fungi</taxon>
        <taxon>Dikarya</taxon>
        <taxon>Ascomycota</taxon>
        <taxon>Pezizomycotina</taxon>
        <taxon>Sordariomycetes</taxon>
        <taxon>Sordariomycetidae</taxon>
        <taxon>Sordariales</taxon>
        <taxon>Chaetomiaceae</taxon>
        <taxon>Staphylotrichum</taxon>
    </lineage>
</organism>
<reference evidence="3" key="2">
    <citation type="submission" date="2023-05" db="EMBL/GenBank/DDBJ databases">
        <authorList>
            <consortium name="Lawrence Berkeley National Laboratory"/>
            <person name="Steindorff A."/>
            <person name="Hensen N."/>
            <person name="Bonometti L."/>
            <person name="Westerberg I."/>
            <person name="Brannstrom I.O."/>
            <person name="Guillou S."/>
            <person name="Cros-Aarteil S."/>
            <person name="Calhoun S."/>
            <person name="Haridas S."/>
            <person name="Kuo A."/>
            <person name="Mondo S."/>
            <person name="Pangilinan J."/>
            <person name="Riley R."/>
            <person name="Labutti K."/>
            <person name="Andreopoulos B."/>
            <person name="Lipzen A."/>
            <person name="Chen C."/>
            <person name="Yanf M."/>
            <person name="Daum C."/>
            <person name="Ng V."/>
            <person name="Clum A."/>
            <person name="Ohm R."/>
            <person name="Martin F."/>
            <person name="Silar P."/>
            <person name="Natvig D."/>
            <person name="Lalanne C."/>
            <person name="Gautier V."/>
            <person name="Ament-Velasquez S.L."/>
            <person name="Kruys A."/>
            <person name="Hutchinson M.I."/>
            <person name="Powell A.J."/>
            <person name="Barry K."/>
            <person name="Miller A.N."/>
            <person name="Grigoriev I.V."/>
            <person name="Debuchy R."/>
            <person name="Gladieux P."/>
            <person name="Thoren M.H."/>
            <person name="Johannesson H."/>
        </authorList>
    </citation>
    <scope>NUCLEOTIDE SEQUENCE</scope>
    <source>
        <strain evidence="3">CBS 103.79</strain>
    </source>
</reference>
<name>A0AAN6RXP0_9PEZI</name>
<dbReference type="EMBL" id="MU855340">
    <property type="protein sequence ID" value="KAK3905976.1"/>
    <property type="molecule type" value="Genomic_DNA"/>
</dbReference>
<feature type="compositionally biased region" description="Pro residues" evidence="1">
    <location>
        <begin position="39"/>
        <end position="51"/>
    </location>
</feature>
<evidence type="ECO:0000313" key="4">
    <source>
        <dbReference type="Proteomes" id="UP001303889"/>
    </source>
</evidence>
<feature type="region of interest" description="Disordered" evidence="1">
    <location>
        <begin position="1"/>
        <end position="51"/>
    </location>
</feature>
<dbReference type="Proteomes" id="UP001303889">
    <property type="component" value="Unassembled WGS sequence"/>
</dbReference>